<proteinExistence type="predicted"/>
<evidence type="ECO:0000313" key="1">
    <source>
        <dbReference type="EMBL" id="LAA83574.1"/>
    </source>
</evidence>
<reference evidence="1" key="1">
    <citation type="submission" date="2017-07" db="EMBL/GenBank/DDBJ databases">
        <authorList>
            <person name="Mikheyev A."/>
            <person name="Grau M."/>
        </authorList>
    </citation>
    <scope>NUCLEOTIDE SEQUENCE</scope>
    <source>
        <tissue evidence="1">Venom_gland</tissue>
    </source>
</reference>
<dbReference type="AlphaFoldDB" id="A0A2D4IHH7"/>
<protein>
    <submittedName>
        <fullName evidence="1">Uncharacterized protein</fullName>
    </submittedName>
</protein>
<reference evidence="1" key="2">
    <citation type="submission" date="2017-11" db="EMBL/GenBank/DDBJ databases">
        <title>Coralsnake Venomics: Analyses of Venom Gland Transcriptomes and Proteomes of Six Brazilian Taxa.</title>
        <authorList>
            <person name="Aird S.D."/>
            <person name="Jorge da Silva N."/>
            <person name="Qiu L."/>
            <person name="Villar-Briones A."/>
            <person name="Aparecida-Saddi V."/>
            <person name="Campos-Telles M.P."/>
            <person name="Grau M."/>
            <person name="Mikheyev A.S."/>
        </authorList>
    </citation>
    <scope>NUCLEOTIDE SEQUENCE</scope>
    <source>
        <tissue evidence="1">Venom_gland</tissue>
    </source>
</reference>
<name>A0A2D4IHH7_MICLE</name>
<dbReference type="EMBL" id="IACK01110317">
    <property type="protein sequence ID" value="LAA83574.1"/>
    <property type="molecule type" value="Transcribed_RNA"/>
</dbReference>
<organism evidence="1">
    <name type="scientific">Micrurus lemniscatus lemniscatus</name>
    <dbReference type="NCBI Taxonomy" id="129467"/>
    <lineage>
        <taxon>Eukaryota</taxon>
        <taxon>Metazoa</taxon>
        <taxon>Chordata</taxon>
        <taxon>Craniata</taxon>
        <taxon>Vertebrata</taxon>
        <taxon>Euteleostomi</taxon>
        <taxon>Lepidosauria</taxon>
        <taxon>Squamata</taxon>
        <taxon>Bifurcata</taxon>
        <taxon>Unidentata</taxon>
        <taxon>Episquamata</taxon>
        <taxon>Toxicofera</taxon>
        <taxon>Serpentes</taxon>
        <taxon>Colubroidea</taxon>
        <taxon>Elapidae</taxon>
        <taxon>Elapinae</taxon>
        <taxon>Micrurus</taxon>
    </lineage>
</organism>
<accession>A0A2D4IHH7</accession>
<sequence length="111" mass="13297">MGIPRWLSTNKAIIHPNRLDLKKMVSYEELLDSQGKLKSNQELKENGIITDWWPYLQIQNKYEKDFKDFKDFGFDKGQNQLDKILMGPEQKLTTKIYKYLSKWKRKQSKAQ</sequence>